<evidence type="ECO:0000313" key="4">
    <source>
        <dbReference type="Proteomes" id="UP000053989"/>
    </source>
</evidence>
<dbReference type="AlphaFoldDB" id="A0A0C2ZAB5"/>
<dbReference type="Pfam" id="PF23571">
    <property type="entry name" value="GH3_M"/>
    <property type="match status" value="1"/>
</dbReference>
<feature type="domain" description="GH3 middle" evidence="1">
    <location>
        <begin position="367"/>
        <end position="431"/>
    </location>
</feature>
<dbReference type="EMBL" id="KN822081">
    <property type="protein sequence ID" value="KIM58813.1"/>
    <property type="molecule type" value="Genomic_DNA"/>
</dbReference>
<dbReference type="GO" id="GO:0016881">
    <property type="term" value="F:acid-amino acid ligase activity"/>
    <property type="evidence" value="ECO:0007669"/>
    <property type="project" value="TreeGrafter"/>
</dbReference>
<dbReference type="Proteomes" id="UP000053989">
    <property type="component" value="Unassembled WGS sequence"/>
</dbReference>
<keyword evidence="4" id="KW-1185">Reference proteome</keyword>
<dbReference type="Pfam" id="PF03321">
    <property type="entry name" value="GH3"/>
    <property type="match status" value="1"/>
</dbReference>
<accession>A0A0C2ZAB5</accession>
<proteinExistence type="predicted"/>
<dbReference type="InterPro" id="IPR055378">
    <property type="entry name" value="GH3_C"/>
</dbReference>
<feature type="domain" description="GH3 C-terminal" evidence="2">
    <location>
        <begin position="449"/>
        <end position="560"/>
    </location>
</feature>
<organism evidence="3 4">
    <name type="scientific">Scleroderma citrinum Foug A</name>
    <dbReference type="NCBI Taxonomy" id="1036808"/>
    <lineage>
        <taxon>Eukaryota</taxon>
        <taxon>Fungi</taxon>
        <taxon>Dikarya</taxon>
        <taxon>Basidiomycota</taxon>
        <taxon>Agaricomycotina</taxon>
        <taxon>Agaricomycetes</taxon>
        <taxon>Agaricomycetidae</taxon>
        <taxon>Boletales</taxon>
        <taxon>Sclerodermatineae</taxon>
        <taxon>Sclerodermataceae</taxon>
        <taxon>Scleroderma</taxon>
    </lineage>
</organism>
<dbReference type="OrthoDB" id="10004661at2759"/>
<reference evidence="3 4" key="1">
    <citation type="submission" date="2014-04" db="EMBL/GenBank/DDBJ databases">
        <authorList>
            <consortium name="DOE Joint Genome Institute"/>
            <person name="Kuo A."/>
            <person name="Kohler A."/>
            <person name="Nagy L.G."/>
            <person name="Floudas D."/>
            <person name="Copeland A."/>
            <person name="Barry K.W."/>
            <person name="Cichocki N."/>
            <person name="Veneault-Fourrey C."/>
            <person name="LaButti K."/>
            <person name="Lindquist E.A."/>
            <person name="Lipzen A."/>
            <person name="Lundell T."/>
            <person name="Morin E."/>
            <person name="Murat C."/>
            <person name="Sun H."/>
            <person name="Tunlid A."/>
            <person name="Henrissat B."/>
            <person name="Grigoriev I.V."/>
            <person name="Hibbett D.S."/>
            <person name="Martin F."/>
            <person name="Nordberg H.P."/>
            <person name="Cantor M.N."/>
            <person name="Hua S.X."/>
        </authorList>
    </citation>
    <scope>NUCLEOTIDE SEQUENCE [LARGE SCALE GENOMIC DNA]</scope>
    <source>
        <strain evidence="3 4">Foug A</strain>
    </source>
</reference>
<dbReference type="PANTHER" id="PTHR31901">
    <property type="entry name" value="GH3 DOMAIN-CONTAINING PROTEIN"/>
    <property type="match status" value="1"/>
</dbReference>
<dbReference type="InterPro" id="IPR004993">
    <property type="entry name" value="GH3"/>
</dbReference>
<dbReference type="InParanoid" id="A0A0C2ZAB5"/>
<dbReference type="Pfam" id="PF23572">
    <property type="entry name" value="GH3_C"/>
    <property type="match status" value="1"/>
</dbReference>
<dbReference type="InterPro" id="IPR055377">
    <property type="entry name" value="GH3_M"/>
</dbReference>
<reference evidence="4" key="2">
    <citation type="submission" date="2015-01" db="EMBL/GenBank/DDBJ databases">
        <title>Evolutionary Origins and Diversification of the Mycorrhizal Mutualists.</title>
        <authorList>
            <consortium name="DOE Joint Genome Institute"/>
            <consortium name="Mycorrhizal Genomics Consortium"/>
            <person name="Kohler A."/>
            <person name="Kuo A."/>
            <person name="Nagy L.G."/>
            <person name="Floudas D."/>
            <person name="Copeland A."/>
            <person name="Barry K.W."/>
            <person name="Cichocki N."/>
            <person name="Veneault-Fourrey C."/>
            <person name="LaButti K."/>
            <person name="Lindquist E.A."/>
            <person name="Lipzen A."/>
            <person name="Lundell T."/>
            <person name="Morin E."/>
            <person name="Murat C."/>
            <person name="Riley R."/>
            <person name="Ohm R."/>
            <person name="Sun H."/>
            <person name="Tunlid A."/>
            <person name="Henrissat B."/>
            <person name="Grigoriev I.V."/>
            <person name="Hibbett D.S."/>
            <person name="Martin F."/>
        </authorList>
    </citation>
    <scope>NUCLEOTIDE SEQUENCE [LARGE SCALE GENOMIC DNA]</scope>
    <source>
        <strain evidence="4">Foug A</strain>
    </source>
</reference>
<evidence type="ECO:0000259" key="2">
    <source>
        <dbReference type="Pfam" id="PF23572"/>
    </source>
</evidence>
<name>A0A0C2ZAB5_9AGAM</name>
<evidence type="ECO:0000313" key="3">
    <source>
        <dbReference type="EMBL" id="KIM58813.1"/>
    </source>
</evidence>
<sequence>MSLSTIHPLSSLSPEHQILLRQGTDRRLKEIICANIGTRFASSLVEFCLAVADKDVNNDTTILDDFRRLVPLTEYESYRLLLMKFKERPCKLSEVENLLTPGLPDFLCWSSSTSGKEPKVFPKHSRSLHHKVITDISGKVADVYSISYKDLLQVVTDSGEAVHTVVFTASSAARWRTTMNWTLQTDDTRMGSIVPGHVAPWATGLITHFQPFLFVHALFALAEPHLDQLRVLYIPFFVDIVHLIQAEWEVLLSSIRDGTIADIEHIDHVRAHLQDHMRADPERAEELRHIGPPLSCPGWAQRVWPKLTTLVGICSGVFSTALPKARTVLGPNITIHNFAYGCTEGLRGKAINLGESGDFVLEDEDVVEFLDVTNEQTIDNIVQAWDVQPGTLYQPVYTSRDGLWRYLIDDIIQAVGFHPHNGLPVFKFFARKNSSIRVCPCEITETVLMDVIRTINEGNAKVHEFTAVLDERDTPETVGFFFEVVEDAIGSKVQLIKQKAIEAFLTMHTHYQDLVDVDLMRQPTIRIVKPGTFMEYKRWRVDSAGVGINQVKVPVVMQDSKAIKWVVERVVMEL</sequence>
<dbReference type="GO" id="GO:0005737">
    <property type="term" value="C:cytoplasm"/>
    <property type="evidence" value="ECO:0007669"/>
    <property type="project" value="TreeGrafter"/>
</dbReference>
<protein>
    <submittedName>
        <fullName evidence="3">Uncharacterized protein</fullName>
    </submittedName>
</protein>
<gene>
    <name evidence="3" type="ORF">SCLCIDRAFT_1189209</name>
</gene>
<evidence type="ECO:0000259" key="1">
    <source>
        <dbReference type="Pfam" id="PF23571"/>
    </source>
</evidence>
<dbReference type="PANTHER" id="PTHR31901:SF9">
    <property type="entry name" value="GH3 DOMAIN-CONTAINING PROTEIN"/>
    <property type="match status" value="1"/>
</dbReference>
<dbReference type="HOGENOM" id="CLU_032936_0_0_1"/>